<dbReference type="EMBL" id="JAAONZ010000014">
    <property type="protein sequence ID" value="NHO67169.1"/>
    <property type="molecule type" value="Genomic_DNA"/>
</dbReference>
<comment type="subunit">
    <text evidence="11">Forms a complex with SecF. Part of the essential Sec protein translocation apparatus which comprises SecA, SecYEG and auxiliary proteins SecDF-YajC and YidC.</text>
</comment>
<feature type="transmembrane region" description="Helical" evidence="11">
    <location>
        <begin position="584"/>
        <end position="608"/>
    </location>
</feature>
<gene>
    <name evidence="11 17" type="primary">secD</name>
    <name evidence="17" type="ORF">G8770_16595</name>
</gene>
<comment type="function">
    <text evidence="11">Part of the Sec protein translocase complex. Interacts with the SecYEG preprotein conducting channel. SecDF uses the proton motive force (PMF) to complete protein translocation after the ATP-dependent function of SecA.</text>
</comment>
<comment type="caution">
    <text evidence="17">The sequence shown here is derived from an EMBL/GenBank/DDBJ whole genome shotgun (WGS) entry which is preliminary data.</text>
</comment>
<dbReference type="FunFam" id="1.20.1640.10:FF:000004">
    <property type="entry name" value="Protein translocase subunit SecD"/>
    <property type="match status" value="1"/>
</dbReference>
<feature type="transmembrane region" description="Helical" evidence="11">
    <location>
        <begin position="485"/>
        <end position="507"/>
    </location>
</feature>
<evidence type="ECO:0000256" key="3">
    <source>
        <dbReference type="ARBA" id="ARBA00022475"/>
    </source>
</evidence>
<dbReference type="NCBIfam" id="TIGR00916">
    <property type="entry name" value="2A0604s01"/>
    <property type="match status" value="1"/>
</dbReference>
<dbReference type="Pfam" id="PF02355">
    <property type="entry name" value="SecD_SecF_C"/>
    <property type="match status" value="1"/>
</dbReference>
<comment type="caution">
    <text evidence="11">Lacks conserved residue(s) required for the propagation of feature annotation.</text>
</comment>
<dbReference type="Gene3D" id="1.20.1640.10">
    <property type="entry name" value="Multidrug efflux transporter AcrB transmembrane domain"/>
    <property type="match status" value="1"/>
</dbReference>
<feature type="transmembrane region" description="Helical" evidence="11">
    <location>
        <begin position="556"/>
        <end position="578"/>
    </location>
</feature>
<evidence type="ECO:0000259" key="14">
    <source>
        <dbReference type="Pfam" id="PF13721"/>
    </source>
</evidence>
<dbReference type="InterPro" id="IPR022646">
    <property type="entry name" value="SecD/SecF_CS"/>
</dbReference>
<proteinExistence type="inferred from homology"/>
<evidence type="ECO:0000256" key="7">
    <source>
        <dbReference type="ARBA" id="ARBA00023010"/>
    </source>
</evidence>
<keyword evidence="4 11" id="KW-0812">Transmembrane</keyword>
<feature type="transmembrane region" description="Helical" evidence="11">
    <location>
        <begin position="458"/>
        <end position="478"/>
    </location>
</feature>
<evidence type="ECO:0000256" key="6">
    <source>
        <dbReference type="ARBA" id="ARBA00022989"/>
    </source>
</evidence>
<dbReference type="GO" id="GO:0005886">
    <property type="term" value="C:plasma membrane"/>
    <property type="evidence" value="ECO:0007669"/>
    <property type="project" value="UniProtKB-SubCell"/>
</dbReference>
<evidence type="ECO:0000256" key="9">
    <source>
        <dbReference type="ARBA" id="ARBA00060774"/>
    </source>
</evidence>
<dbReference type="PANTHER" id="PTHR30081">
    <property type="entry name" value="PROTEIN-EXPORT MEMBRANE PROTEIN SEC"/>
    <property type="match status" value="1"/>
</dbReference>
<dbReference type="Gene3D" id="3.30.1360.200">
    <property type="match status" value="1"/>
</dbReference>
<feature type="domain" description="Protein translocase subunit SecDF P1" evidence="15">
    <location>
        <begin position="230"/>
        <end position="287"/>
    </location>
</feature>
<evidence type="ECO:0000256" key="11">
    <source>
        <dbReference type="HAMAP-Rule" id="MF_01463"/>
    </source>
</evidence>
<name>A0A9E5MMW6_9GAMM</name>
<dbReference type="InterPro" id="IPR005791">
    <property type="entry name" value="SecD"/>
</dbReference>
<dbReference type="GO" id="GO:0006605">
    <property type="term" value="P:protein targeting"/>
    <property type="evidence" value="ECO:0007669"/>
    <property type="project" value="UniProtKB-UniRule"/>
</dbReference>
<evidence type="ECO:0000256" key="5">
    <source>
        <dbReference type="ARBA" id="ARBA00022927"/>
    </source>
</evidence>
<organism evidence="17 18">
    <name type="scientific">Pseudomaricurvus hydrocarbonicus</name>
    <dbReference type="NCBI Taxonomy" id="1470433"/>
    <lineage>
        <taxon>Bacteria</taxon>
        <taxon>Pseudomonadati</taxon>
        <taxon>Pseudomonadota</taxon>
        <taxon>Gammaproteobacteria</taxon>
        <taxon>Cellvibrionales</taxon>
        <taxon>Cellvibrionaceae</taxon>
        <taxon>Pseudomaricurvus</taxon>
    </lineage>
</organism>
<dbReference type="PANTHER" id="PTHR30081:SF1">
    <property type="entry name" value="PROTEIN TRANSLOCASE SUBUNIT SECD"/>
    <property type="match status" value="1"/>
</dbReference>
<dbReference type="PRINTS" id="PR00702">
    <property type="entry name" value="ACRIFLAVINRP"/>
</dbReference>
<dbReference type="GO" id="GO:0015450">
    <property type="term" value="F:protein-transporting ATPase activity"/>
    <property type="evidence" value="ECO:0007669"/>
    <property type="project" value="InterPro"/>
</dbReference>
<feature type="domain" description="SecD export protein N-terminal TM" evidence="14">
    <location>
        <begin position="1"/>
        <end position="103"/>
    </location>
</feature>
<dbReference type="InterPro" id="IPR001036">
    <property type="entry name" value="Acrflvin-R"/>
</dbReference>
<dbReference type="AlphaFoldDB" id="A0A9E5MMW6"/>
<keyword evidence="2 11" id="KW-0813">Transport</keyword>
<keyword evidence="5 11" id="KW-0653">Protein transport</keyword>
<evidence type="ECO:0000256" key="8">
    <source>
        <dbReference type="ARBA" id="ARBA00023136"/>
    </source>
</evidence>
<keyword evidence="18" id="KW-1185">Reference proteome</keyword>
<dbReference type="Proteomes" id="UP000787472">
    <property type="component" value="Unassembled WGS sequence"/>
</dbReference>
<dbReference type="SUPFAM" id="SSF82866">
    <property type="entry name" value="Multidrug efflux transporter AcrB transmembrane domain"/>
    <property type="match status" value="1"/>
</dbReference>
<feature type="domain" description="Protein export membrane protein SecD/SecF C-terminal" evidence="13">
    <location>
        <begin position="444"/>
        <end position="601"/>
    </location>
</feature>
<keyword evidence="3 11" id="KW-1003">Cell membrane</keyword>
<evidence type="ECO:0000259" key="13">
    <source>
        <dbReference type="Pfam" id="PF02355"/>
    </source>
</evidence>
<feature type="compositionally biased region" description="Polar residues" evidence="12">
    <location>
        <begin position="333"/>
        <end position="352"/>
    </location>
</feature>
<evidence type="ECO:0000259" key="15">
    <source>
        <dbReference type="Pfam" id="PF21760"/>
    </source>
</evidence>
<feature type="domain" description="SecDF P1 head subdomain" evidence="16">
    <location>
        <begin position="313"/>
        <end position="439"/>
    </location>
</feature>
<dbReference type="InterPro" id="IPR055344">
    <property type="entry name" value="SecD_SecF_C_bact"/>
</dbReference>
<evidence type="ECO:0000256" key="4">
    <source>
        <dbReference type="ARBA" id="ARBA00022692"/>
    </source>
</evidence>
<reference evidence="17" key="1">
    <citation type="submission" date="2020-03" db="EMBL/GenBank/DDBJ databases">
        <authorList>
            <person name="Guo F."/>
        </authorList>
    </citation>
    <scope>NUCLEOTIDE SEQUENCE</scope>
    <source>
        <strain evidence="17">JCM 30134</strain>
    </source>
</reference>
<evidence type="ECO:0000256" key="10">
    <source>
        <dbReference type="ARBA" id="ARBA00068220"/>
    </source>
</evidence>
<protein>
    <recommendedName>
        <fullName evidence="10 11">Protein translocase subunit SecD</fullName>
    </recommendedName>
</protein>
<dbReference type="Pfam" id="PF13721">
    <property type="entry name" value="SecD-TM1"/>
    <property type="match status" value="1"/>
</dbReference>
<dbReference type="GO" id="GO:0043952">
    <property type="term" value="P:protein transport by the Sec complex"/>
    <property type="evidence" value="ECO:0007669"/>
    <property type="project" value="UniProtKB-UniRule"/>
</dbReference>
<keyword evidence="8 11" id="KW-0472">Membrane</keyword>
<evidence type="ECO:0000256" key="12">
    <source>
        <dbReference type="SAM" id="MobiDB-lite"/>
    </source>
</evidence>
<dbReference type="FunFam" id="3.30.1360.200:FF:000001">
    <property type="entry name" value="Protein translocase subunit SecD"/>
    <property type="match status" value="1"/>
</dbReference>
<dbReference type="InterPro" id="IPR022813">
    <property type="entry name" value="SecD/SecF_arch_bac"/>
</dbReference>
<dbReference type="InterPro" id="IPR027398">
    <property type="entry name" value="SecD-TM"/>
</dbReference>
<dbReference type="InterPro" id="IPR048631">
    <property type="entry name" value="SecD_1st"/>
</dbReference>
<dbReference type="Pfam" id="PF21760">
    <property type="entry name" value="SecD_1st"/>
    <property type="match status" value="1"/>
</dbReference>
<evidence type="ECO:0000313" key="17">
    <source>
        <dbReference type="EMBL" id="NHO67169.1"/>
    </source>
</evidence>
<dbReference type="HAMAP" id="MF_01463_B">
    <property type="entry name" value="SecD_B"/>
    <property type="match status" value="1"/>
</dbReference>
<dbReference type="Pfam" id="PF07549">
    <property type="entry name" value="Sec_GG"/>
    <property type="match status" value="1"/>
</dbReference>
<dbReference type="FunFam" id="3.30.70.3400:FF:000003">
    <property type="entry name" value="Preprotein translocase subunit SecD"/>
    <property type="match status" value="1"/>
</dbReference>
<sequence>MNRYPLWKYLLVLIVAALGVIYSAPNLYAPDPAVQISGNSGATVIDERTLAMATKALDDAGIQYFGEESNGKSALLRLKDTEQQLAAKEAIQRSLGYNYVVALNLAPTTPEWLRSFGAEPMKLGLDLAGGVHFLLEVDTKSAVAKRLESSVDEMKSKLRTAKIRYQSVTLSDDNVVTAAFKTAELRDNADAELRSEFPTLLRESKDEPGRFLISLTMSEQAINEIEDYAVSQNLTTLRNRVNELGVSEPIVQRQGSNRVVVELPGVQDTAEAKRIIGKTANLEFRLEAKPSELVTRKEAFPFRSEMDQRRWGDAFLEKKLIISGDHVANAQSSFDSQTSQPQVNITLDSSGGTKMHRATRSNVGRRMGVLFIEYKTQMDYKLNEAGEQVAVPTQIIEKKIISLATIQSALGVQFRITGLDNTAEASELALLLRAGALAAPMYFVEERTIGPSLGAENIAVGVKSVQIGLGLVLIFMLVYYRVFGLAANIALALNLFLLVACMSLLGATLTLPGIAGIVLTVGMAVDANVLIFSRIREELANGMPPQSAINAGYDRAFTTILDANLTTLIVAVILYAIGSGPVQGFAVTLSIGILTSMFTAIVGTRALINLIYGGRKNLEKLWI</sequence>
<evidence type="ECO:0000259" key="16">
    <source>
        <dbReference type="Pfam" id="PF22599"/>
    </source>
</evidence>
<comment type="subcellular location">
    <subcellularLocation>
        <location evidence="1 11">Cell membrane</location>
        <topology evidence="1 11">Multi-pass membrane protein</topology>
    </subcellularLocation>
</comment>
<dbReference type="InterPro" id="IPR054384">
    <property type="entry name" value="SecDF_P1_head"/>
</dbReference>
<keyword evidence="7 11" id="KW-0811">Translocation</keyword>
<evidence type="ECO:0000313" key="18">
    <source>
        <dbReference type="Proteomes" id="UP000787472"/>
    </source>
</evidence>
<dbReference type="NCBIfam" id="TIGR01129">
    <property type="entry name" value="secD"/>
    <property type="match status" value="1"/>
</dbReference>
<evidence type="ECO:0000256" key="1">
    <source>
        <dbReference type="ARBA" id="ARBA00004651"/>
    </source>
</evidence>
<accession>A0A9E5MMW6</accession>
<feature type="transmembrane region" description="Helical" evidence="11">
    <location>
        <begin position="513"/>
        <end position="535"/>
    </location>
</feature>
<dbReference type="Pfam" id="PF22599">
    <property type="entry name" value="SecDF_P1_head"/>
    <property type="match status" value="1"/>
</dbReference>
<dbReference type="GO" id="GO:0065002">
    <property type="term" value="P:intracellular protein transmembrane transport"/>
    <property type="evidence" value="ECO:0007669"/>
    <property type="project" value="UniProtKB-UniRule"/>
</dbReference>
<comment type="similarity">
    <text evidence="9 11">Belongs to the SecD/SecF family. SecD subfamily.</text>
</comment>
<dbReference type="InterPro" id="IPR048634">
    <property type="entry name" value="SecD_SecF_C"/>
</dbReference>
<evidence type="ECO:0000256" key="2">
    <source>
        <dbReference type="ARBA" id="ARBA00022448"/>
    </source>
</evidence>
<feature type="region of interest" description="Disordered" evidence="12">
    <location>
        <begin position="333"/>
        <end position="356"/>
    </location>
</feature>
<dbReference type="Gene3D" id="3.30.70.3400">
    <property type="match status" value="2"/>
</dbReference>
<keyword evidence="6 11" id="KW-1133">Transmembrane helix</keyword>